<feature type="non-terminal residue" evidence="1">
    <location>
        <position position="67"/>
    </location>
</feature>
<keyword evidence="2" id="KW-1185">Reference proteome</keyword>
<dbReference type="Proteomes" id="UP001303473">
    <property type="component" value="Unassembled WGS sequence"/>
</dbReference>
<gene>
    <name evidence="1" type="ORF">QBC46DRAFT_215802</name>
</gene>
<feature type="non-terminal residue" evidence="1">
    <location>
        <position position="1"/>
    </location>
</feature>
<proteinExistence type="predicted"/>
<comment type="caution">
    <text evidence="1">The sequence shown here is derived from an EMBL/GenBank/DDBJ whole genome shotgun (WGS) entry which is preliminary data.</text>
</comment>
<evidence type="ECO:0000313" key="2">
    <source>
        <dbReference type="Proteomes" id="UP001303473"/>
    </source>
</evidence>
<sequence>AKATIVKFVRELEHEAKVYERLQQLQGVCVPVFLGVVDLRDVERTSYYDIQVQIIHLMLLSSDGSIL</sequence>
<protein>
    <submittedName>
        <fullName evidence="1">Uncharacterized protein</fullName>
    </submittedName>
</protein>
<dbReference type="AlphaFoldDB" id="A0AAN6MXG6"/>
<name>A0AAN6MXG6_9PEZI</name>
<reference evidence="2" key="1">
    <citation type="journal article" date="2023" name="Mol. Phylogenet. Evol.">
        <title>Genome-scale phylogeny and comparative genomics of the fungal order Sordariales.</title>
        <authorList>
            <person name="Hensen N."/>
            <person name="Bonometti L."/>
            <person name="Westerberg I."/>
            <person name="Brannstrom I.O."/>
            <person name="Guillou S."/>
            <person name="Cros-Aarteil S."/>
            <person name="Calhoun S."/>
            <person name="Haridas S."/>
            <person name="Kuo A."/>
            <person name="Mondo S."/>
            <person name="Pangilinan J."/>
            <person name="Riley R."/>
            <person name="LaButti K."/>
            <person name="Andreopoulos B."/>
            <person name="Lipzen A."/>
            <person name="Chen C."/>
            <person name="Yan M."/>
            <person name="Daum C."/>
            <person name="Ng V."/>
            <person name="Clum A."/>
            <person name="Steindorff A."/>
            <person name="Ohm R.A."/>
            <person name="Martin F."/>
            <person name="Silar P."/>
            <person name="Natvig D.O."/>
            <person name="Lalanne C."/>
            <person name="Gautier V."/>
            <person name="Ament-Velasquez S.L."/>
            <person name="Kruys A."/>
            <person name="Hutchinson M.I."/>
            <person name="Powell A.J."/>
            <person name="Barry K."/>
            <person name="Miller A.N."/>
            <person name="Grigoriev I.V."/>
            <person name="Debuchy R."/>
            <person name="Gladieux P."/>
            <person name="Hiltunen Thoren M."/>
            <person name="Johannesson H."/>
        </authorList>
    </citation>
    <scope>NUCLEOTIDE SEQUENCE [LARGE SCALE GENOMIC DNA]</scope>
    <source>
        <strain evidence="2">CBS 340.73</strain>
    </source>
</reference>
<dbReference type="EMBL" id="MU853956">
    <property type="protein sequence ID" value="KAK3934860.1"/>
    <property type="molecule type" value="Genomic_DNA"/>
</dbReference>
<organism evidence="1 2">
    <name type="scientific">Diplogelasinospora grovesii</name>
    <dbReference type="NCBI Taxonomy" id="303347"/>
    <lineage>
        <taxon>Eukaryota</taxon>
        <taxon>Fungi</taxon>
        <taxon>Dikarya</taxon>
        <taxon>Ascomycota</taxon>
        <taxon>Pezizomycotina</taxon>
        <taxon>Sordariomycetes</taxon>
        <taxon>Sordariomycetidae</taxon>
        <taxon>Sordariales</taxon>
        <taxon>Diplogelasinosporaceae</taxon>
        <taxon>Diplogelasinospora</taxon>
    </lineage>
</organism>
<accession>A0AAN6MXG6</accession>
<evidence type="ECO:0000313" key="1">
    <source>
        <dbReference type="EMBL" id="KAK3934860.1"/>
    </source>
</evidence>